<keyword evidence="10 12" id="KW-0520">NAD</keyword>
<evidence type="ECO:0000256" key="8">
    <source>
        <dbReference type="ARBA" id="ARBA00023004"/>
    </source>
</evidence>
<dbReference type="AlphaFoldDB" id="A0A1Y2K891"/>
<dbReference type="Gene3D" id="3.30.70.20">
    <property type="match status" value="1"/>
</dbReference>
<keyword evidence="17" id="KW-1185">Reference proteome</keyword>
<dbReference type="Pfam" id="PF04879">
    <property type="entry name" value="Molybdop_Fe4S4"/>
    <property type="match status" value="1"/>
</dbReference>
<comment type="cofactor">
    <cofactor evidence="12">
        <name>[2Fe-2S] cluster</name>
        <dbReference type="ChEBI" id="CHEBI:190135"/>
    </cofactor>
    <text evidence="12">Binds 1 [2Fe-2S] cluster per subunit.</text>
</comment>
<feature type="domain" description="2Fe-2S ferredoxin-type" evidence="13">
    <location>
        <begin position="1"/>
        <end position="78"/>
    </location>
</feature>
<evidence type="ECO:0000259" key="13">
    <source>
        <dbReference type="PROSITE" id="PS51085"/>
    </source>
</evidence>
<dbReference type="InterPro" id="IPR006656">
    <property type="entry name" value="Mopterin_OxRdtase"/>
</dbReference>
<evidence type="ECO:0000256" key="2">
    <source>
        <dbReference type="ARBA" id="ARBA00005404"/>
    </source>
</evidence>
<dbReference type="SUPFAM" id="SSF50692">
    <property type="entry name" value="ADC-like"/>
    <property type="match status" value="1"/>
</dbReference>
<dbReference type="SUPFAM" id="SSF54862">
    <property type="entry name" value="4Fe-4S ferredoxins"/>
    <property type="match status" value="1"/>
</dbReference>
<dbReference type="InterPro" id="IPR010228">
    <property type="entry name" value="NADH_UbQ_OxRdtase_Gsu"/>
</dbReference>
<dbReference type="InterPro" id="IPR050123">
    <property type="entry name" value="Prok_molybdopt-oxidoreductase"/>
</dbReference>
<keyword evidence="5 12" id="KW-0874">Quinone</keyword>
<keyword evidence="3 12" id="KW-0004">4Fe-4S</keyword>
<evidence type="ECO:0000259" key="15">
    <source>
        <dbReference type="PROSITE" id="PS51839"/>
    </source>
</evidence>
<dbReference type="Gene3D" id="2.20.25.90">
    <property type="entry name" value="ADC-like domains"/>
    <property type="match status" value="1"/>
</dbReference>
<proteinExistence type="inferred from homology"/>
<dbReference type="GO" id="GO:0008137">
    <property type="term" value="F:NADH dehydrogenase (ubiquinone) activity"/>
    <property type="evidence" value="ECO:0007669"/>
    <property type="project" value="UniProtKB-UniRule"/>
</dbReference>
<evidence type="ECO:0000313" key="17">
    <source>
        <dbReference type="Proteomes" id="UP000194003"/>
    </source>
</evidence>
<comment type="caution">
    <text evidence="16">The sequence shown here is derived from an EMBL/GenBank/DDBJ whole genome shotgun (WGS) entry which is preliminary data.</text>
</comment>
<dbReference type="InterPro" id="IPR001041">
    <property type="entry name" value="2Fe-2S_ferredoxin-type"/>
</dbReference>
<dbReference type="Gene3D" id="3.40.50.740">
    <property type="match status" value="2"/>
</dbReference>
<keyword evidence="4 12" id="KW-0001">2Fe-2S</keyword>
<dbReference type="Pfam" id="PF22117">
    <property type="entry name" value="Fer4_Nqo3"/>
    <property type="match status" value="1"/>
</dbReference>
<keyword evidence="6 12" id="KW-0479">Metal-binding</keyword>
<name>A0A1Y2K891_9PROT</name>
<dbReference type="InterPro" id="IPR019574">
    <property type="entry name" value="NADH_UbQ_OxRdtase_Gsu_4Fe4S-bd"/>
</dbReference>
<dbReference type="GO" id="GO:0016651">
    <property type="term" value="F:oxidoreductase activity, acting on NAD(P)H"/>
    <property type="evidence" value="ECO:0007669"/>
    <property type="project" value="InterPro"/>
</dbReference>
<dbReference type="GO" id="GO:0046872">
    <property type="term" value="F:metal ion binding"/>
    <property type="evidence" value="ECO:0007669"/>
    <property type="project" value="UniProtKB-UniRule"/>
</dbReference>
<dbReference type="Gene3D" id="3.10.20.740">
    <property type="match status" value="1"/>
</dbReference>
<dbReference type="InterPro" id="IPR009010">
    <property type="entry name" value="Asp_de-COase-like_dom_sf"/>
</dbReference>
<dbReference type="InterPro" id="IPR006963">
    <property type="entry name" value="Mopterin_OxRdtase_4Fe-4S_dom"/>
</dbReference>
<keyword evidence="9 12" id="KW-0411">Iron-sulfur</keyword>
<dbReference type="Pfam" id="PF00384">
    <property type="entry name" value="Molybdopterin"/>
    <property type="match status" value="1"/>
</dbReference>
<reference evidence="16 17" key="1">
    <citation type="journal article" date="2016" name="BMC Genomics">
        <title>Combined genomic and structural analyses of a cultured magnetotactic bacterium reveals its niche adaptation to a dynamic environment.</title>
        <authorList>
            <person name="Araujo A.C."/>
            <person name="Morillo V."/>
            <person name="Cypriano J."/>
            <person name="Teixeira L.C."/>
            <person name="Leao P."/>
            <person name="Lyra S."/>
            <person name="Almeida L.G."/>
            <person name="Bazylinski D.A."/>
            <person name="Vasconcellos A.T."/>
            <person name="Abreu F."/>
            <person name="Lins U."/>
        </authorList>
    </citation>
    <scope>NUCLEOTIDE SEQUENCE [LARGE SCALE GENOMIC DNA]</scope>
    <source>
        <strain evidence="16 17">IT-1</strain>
    </source>
</reference>
<dbReference type="PROSITE" id="PS51669">
    <property type="entry name" value="4FE4S_MOW_BIS_MGD"/>
    <property type="match status" value="1"/>
</dbReference>
<evidence type="ECO:0000259" key="14">
    <source>
        <dbReference type="PROSITE" id="PS51669"/>
    </source>
</evidence>
<dbReference type="Pfam" id="PF13510">
    <property type="entry name" value="Fer2_4"/>
    <property type="match status" value="1"/>
</dbReference>
<dbReference type="InterPro" id="IPR054351">
    <property type="entry name" value="NADH_UbQ_OxRdtase_ferredoxin"/>
</dbReference>
<comment type="function">
    <text evidence="12">NDH-1 shuttles electrons from NADH, via FMN and iron-sulfur (Fe-S) centers, to quinones in the respiratory chain. Couples the redox reaction to proton translocation (for every two electrons transferred, four hydrogen ions are translocated across the cytoplasmic membrane), and thus conserves the redox energy in a proton gradient.</text>
</comment>
<dbReference type="PROSITE" id="PS00643">
    <property type="entry name" value="COMPLEX1_75K_3"/>
    <property type="match status" value="1"/>
</dbReference>
<dbReference type="FunFam" id="3.10.20.740:FF:000001">
    <property type="entry name" value="NADH-quinone oxidoreductase subunit G"/>
    <property type="match status" value="1"/>
</dbReference>
<dbReference type="GO" id="GO:0043546">
    <property type="term" value="F:molybdopterin cofactor binding"/>
    <property type="evidence" value="ECO:0007669"/>
    <property type="project" value="InterPro"/>
</dbReference>
<evidence type="ECO:0000313" key="16">
    <source>
        <dbReference type="EMBL" id="OSM06222.1"/>
    </source>
</evidence>
<dbReference type="SUPFAM" id="SSF53706">
    <property type="entry name" value="Formate dehydrogenase/DMSO reductase, domains 1-3"/>
    <property type="match status" value="1"/>
</dbReference>
<comment type="catalytic activity">
    <reaction evidence="11 12">
        <text>a quinone + NADH + 5 H(+)(in) = a quinol + NAD(+) + 4 H(+)(out)</text>
        <dbReference type="Rhea" id="RHEA:57888"/>
        <dbReference type="ChEBI" id="CHEBI:15378"/>
        <dbReference type="ChEBI" id="CHEBI:24646"/>
        <dbReference type="ChEBI" id="CHEBI:57540"/>
        <dbReference type="ChEBI" id="CHEBI:57945"/>
        <dbReference type="ChEBI" id="CHEBI:132124"/>
    </reaction>
</comment>
<dbReference type="GO" id="GO:1990204">
    <property type="term" value="C:oxidoreductase complex"/>
    <property type="evidence" value="ECO:0007669"/>
    <property type="project" value="UniProtKB-ARBA"/>
</dbReference>
<dbReference type="Gene3D" id="2.40.40.20">
    <property type="match status" value="1"/>
</dbReference>
<keyword evidence="7 12" id="KW-1278">Translocase</keyword>
<dbReference type="EMBL" id="LVJN01000016">
    <property type="protein sequence ID" value="OSM06222.1"/>
    <property type="molecule type" value="Genomic_DNA"/>
</dbReference>
<dbReference type="SUPFAM" id="SSF54292">
    <property type="entry name" value="2Fe-2S ferredoxin-like"/>
    <property type="match status" value="1"/>
</dbReference>
<dbReference type="GO" id="GO:0051537">
    <property type="term" value="F:2 iron, 2 sulfur cluster binding"/>
    <property type="evidence" value="ECO:0007669"/>
    <property type="project" value="UniProtKB-UniRule"/>
</dbReference>
<dbReference type="Pfam" id="PF01568">
    <property type="entry name" value="Molydop_binding"/>
    <property type="match status" value="1"/>
</dbReference>
<accession>A0A1Y2K891</accession>
<evidence type="ECO:0000256" key="5">
    <source>
        <dbReference type="ARBA" id="ARBA00022719"/>
    </source>
</evidence>
<dbReference type="PROSITE" id="PS00642">
    <property type="entry name" value="COMPLEX1_75K_2"/>
    <property type="match status" value="1"/>
</dbReference>
<dbReference type="PANTHER" id="PTHR43105:SF13">
    <property type="entry name" value="NADH-UBIQUINONE OXIDOREDUCTASE 75 KDA SUBUNIT, MITOCHONDRIAL"/>
    <property type="match status" value="1"/>
</dbReference>
<dbReference type="PANTHER" id="PTHR43105">
    <property type="entry name" value="RESPIRATORY NITRATE REDUCTASE"/>
    <property type="match status" value="1"/>
</dbReference>
<dbReference type="GO" id="GO:0042773">
    <property type="term" value="P:ATP synthesis coupled electron transport"/>
    <property type="evidence" value="ECO:0007669"/>
    <property type="project" value="InterPro"/>
</dbReference>
<dbReference type="GO" id="GO:0048038">
    <property type="term" value="F:quinone binding"/>
    <property type="evidence" value="ECO:0007669"/>
    <property type="project" value="UniProtKB-UniRule"/>
</dbReference>
<evidence type="ECO:0000256" key="7">
    <source>
        <dbReference type="ARBA" id="ARBA00022967"/>
    </source>
</evidence>
<feature type="domain" description="4Fe-4S His(Cys)3-ligated-type" evidence="15">
    <location>
        <begin position="78"/>
        <end position="117"/>
    </location>
</feature>
<evidence type="ECO:0000256" key="1">
    <source>
        <dbReference type="ARBA" id="ARBA00001966"/>
    </source>
</evidence>
<dbReference type="STRING" id="1434232.MAIT1_01205"/>
<comment type="cofactor">
    <cofactor evidence="1 12">
        <name>[4Fe-4S] cluster</name>
        <dbReference type="ChEBI" id="CHEBI:49883"/>
    </cofactor>
</comment>
<dbReference type="InterPro" id="IPR000283">
    <property type="entry name" value="NADH_UbQ_OxRdtase_75kDa_su_CS"/>
</dbReference>
<dbReference type="FunFam" id="3.30.70.20:FF:000002">
    <property type="entry name" value="NADH-ubiquinone oxidoreductase 75 kDa subunit"/>
    <property type="match status" value="1"/>
</dbReference>
<evidence type="ECO:0000256" key="6">
    <source>
        <dbReference type="ARBA" id="ARBA00022723"/>
    </source>
</evidence>
<dbReference type="CDD" id="cd02775">
    <property type="entry name" value="MopB_CT"/>
    <property type="match status" value="1"/>
</dbReference>
<evidence type="ECO:0000256" key="3">
    <source>
        <dbReference type="ARBA" id="ARBA00022485"/>
    </source>
</evidence>
<dbReference type="Gene3D" id="3.40.228.10">
    <property type="entry name" value="Dimethylsulfoxide Reductase, domain 2"/>
    <property type="match status" value="1"/>
</dbReference>
<dbReference type="InterPro" id="IPR036010">
    <property type="entry name" value="2Fe-2S_ferredoxin-like_sf"/>
</dbReference>
<dbReference type="PROSITE" id="PS51085">
    <property type="entry name" value="2FE2S_FER_2"/>
    <property type="match status" value="1"/>
</dbReference>
<evidence type="ECO:0000256" key="11">
    <source>
        <dbReference type="ARBA" id="ARBA00047712"/>
    </source>
</evidence>
<dbReference type="CDD" id="cd02768">
    <property type="entry name" value="MopB_NADH-Q-OR-NuoG2"/>
    <property type="match status" value="1"/>
</dbReference>
<dbReference type="CDD" id="cd00207">
    <property type="entry name" value="fer2"/>
    <property type="match status" value="1"/>
</dbReference>
<dbReference type="GO" id="GO:0051539">
    <property type="term" value="F:4 iron, 4 sulfur cluster binding"/>
    <property type="evidence" value="ECO:0007669"/>
    <property type="project" value="UniProtKB-KW"/>
</dbReference>
<dbReference type="PROSITE" id="PS00641">
    <property type="entry name" value="COMPLEX1_75K_1"/>
    <property type="match status" value="1"/>
</dbReference>
<evidence type="ECO:0000256" key="4">
    <source>
        <dbReference type="ARBA" id="ARBA00022714"/>
    </source>
</evidence>
<dbReference type="GO" id="GO:0016020">
    <property type="term" value="C:membrane"/>
    <property type="evidence" value="ECO:0007669"/>
    <property type="project" value="InterPro"/>
</dbReference>
<dbReference type="PROSITE" id="PS51839">
    <property type="entry name" value="4FE4S_HC3"/>
    <property type="match status" value="1"/>
</dbReference>
<evidence type="ECO:0000256" key="12">
    <source>
        <dbReference type="RuleBase" id="RU003525"/>
    </source>
</evidence>
<protein>
    <recommendedName>
        <fullName evidence="12">NADH-quinone oxidoreductase</fullName>
        <ecNumber evidence="12">7.1.1.-</ecNumber>
    </recommendedName>
</protein>
<comment type="similarity">
    <text evidence="2 12">Belongs to the complex I 75 kDa subunit family.</text>
</comment>
<evidence type="ECO:0000256" key="9">
    <source>
        <dbReference type="ARBA" id="ARBA00023014"/>
    </source>
</evidence>
<dbReference type="Proteomes" id="UP000194003">
    <property type="component" value="Unassembled WGS sequence"/>
</dbReference>
<dbReference type="SMART" id="SM00926">
    <property type="entry name" value="Molybdop_Fe4S4"/>
    <property type="match status" value="1"/>
</dbReference>
<dbReference type="Pfam" id="PF10588">
    <property type="entry name" value="NADH-G_4Fe-4S_3"/>
    <property type="match status" value="1"/>
</dbReference>
<organism evidence="16 17">
    <name type="scientific">Magnetofaba australis IT-1</name>
    <dbReference type="NCBI Taxonomy" id="1434232"/>
    <lineage>
        <taxon>Bacteria</taxon>
        <taxon>Pseudomonadati</taxon>
        <taxon>Pseudomonadota</taxon>
        <taxon>Magnetococcia</taxon>
        <taxon>Magnetococcales</taxon>
        <taxon>Magnetococcaceae</taxon>
        <taxon>Magnetofaba</taxon>
    </lineage>
</organism>
<dbReference type="SMART" id="SM00929">
    <property type="entry name" value="NADH-G_4Fe-4S_3"/>
    <property type="match status" value="1"/>
</dbReference>
<keyword evidence="8 12" id="KW-0408">Iron</keyword>
<dbReference type="OrthoDB" id="9816402at2"/>
<evidence type="ECO:0000256" key="10">
    <source>
        <dbReference type="ARBA" id="ARBA00023027"/>
    </source>
</evidence>
<dbReference type="InterPro" id="IPR006657">
    <property type="entry name" value="MoPterin_dinucl-bd_dom"/>
</dbReference>
<dbReference type="EC" id="7.1.1.-" evidence="12"/>
<dbReference type="NCBIfam" id="TIGR01973">
    <property type="entry name" value="NuoG"/>
    <property type="match status" value="1"/>
</dbReference>
<dbReference type="RefSeq" id="WP_158089333.1">
    <property type="nucleotide sequence ID" value="NZ_LVJN01000016.1"/>
</dbReference>
<gene>
    <name evidence="16" type="ORF">MAIT1_01205</name>
</gene>
<feature type="domain" description="4Fe-4S Mo/W bis-MGD-type" evidence="14">
    <location>
        <begin position="215"/>
        <end position="271"/>
    </location>
</feature>
<sequence>MPTLIIDNQEISVQAGATIMDAARKLGVYIPHFCYHPKLSIAGSCRMCLVEVEKMPKPVASCAMPAGDGMVVKTNSPMVQEARRGVMEFLLINHPLDCPVCDEGGNCDLQDLAMGYGPDRARFHETKREPVNIDIGPLIETEMDRCIHCTRCIRFSTEVAGVEQMGATYRGDHMSVGTFVEASLETELAGNLAQICPVGALNDKPFHFKARSWELKSKEGVCTHCAVGCHLKLDYDQNAIKRVQGAPCESINEGWTCDKGRFAFDGLTQGRLAAPMIKGEEKADWQGALDRAAEILKGVKPEEVAGLAAEDHTAGEELFAFQDFLRHSVGTPHMDHRLRQRDFSGDDAGLTRADLFMNTPIAQLQDADCIVLVGANTRYEAPILNLRLRKAARAGAKSFAIGPRNQDMALPKLQSLTVAPGGEAAKLAEVLAALGGSGSGDAGAVAEALKGAERPVLILGEGAINHPQAEALRRTAVAILDKLGKLGGEWNGYNRVSARAGACAAQDLGVVPHRGPGYARAQHSGMNARQILQAAADGQIKVLFLLGSDPLTEAADVNLARAALEKAQVISLGAFENASTALADVCLAGQSNREKSVTVTNAEGRARRSPAVVSAPAEAKEDWRVLRALSDRFSKPLGYNTVEALREAMAKADLRYNLEVLSDCDVTRACDHKPVTTGLPAIEATAPVSGSGYALALEAPFYRGDAVARNSSVMAELDGGNLLYINPADAAKLKLAEGGRVRVIQGDRSIEAAAKAQADVPAGVVVGMLGTGETPIQSLCDWDGGFPAVSLTAI</sequence>